<feature type="chain" id="PRO_5020211624" evidence="1">
    <location>
        <begin position="22"/>
        <end position="93"/>
    </location>
</feature>
<evidence type="ECO:0000313" key="2">
    <source>
        <dbReference type="EMBL" id="TKR71839.1"/>
    </source>
</evidence>
<keyword evidence="1" id="KW-0732">Signal</keyword>
<reference evidence="2 3" key="1">
    <citation type="journal article" date="2015" name="Genome Biol.">
        <title>Comparative genomics of Steinernema reveals deeply conserved gene regulatory networks.</title>
        <authorList>
            <person name="Dillman A.R."/>
            <person name="Macchietto M."/>
            <person name="Porter C.F."/>
            <person name="Rogers A."/>
            <person name="Williams B."/>
            <person name="Antoshechkin I."/>
            <person name="Lee M.M."/>
            <person name="Goodwin Z."/>
            <person name="Lu X."/>
            <person name="Lewis E.E."/>
            <person name="Goodrich-Blair H."/>
            <person name="Stock S.P."/>
            <person name="Adams B.J."/>
            <person name="Sternberg P.W."/>
            <person name="Mortazavi A."/>
        </authorList>
    </citation>
    <scope>NUCLEOTIDE SEQUENCE [LARGE SCALE GENOMIC DNA]</scope>
    <source>
        <strain evidence="2 3">ALL</strain>
    </source>
</reference>
<protein>
    <submittedName>
        <fullName evidence="2">Uncharacterized protein</fullName>
    </submittedName>
</protein>
<evidence type="ECO:0000313" key="3">
    <source>
        <dbReference type="Proteomes" id="UP000298663"/>
    </source>
</evidence>
<dbReference type="EMBL" id="AZBU02000006">
    <property type="protein sequence ID" value="TKR71839.1"/>
    <property type="molecule type" value="Genomic_DNA"/>
</dbReference>
<feature type="signal peptide" evidence="1">
    <location>
        <begin position="1"/>
        <end position="21"/>
    </location>
</feature>
<evidence type="ECO:0000256" key="1">
    <source>
        <dbReference type="SAM" id="SignalP"/>
    </source>
</evidence>
<name>A0A4U5MQB0_STECR</name>
<organism evidence="2 3">
    <name type="scientific">Steinernema carpocapsae</name>
    <name type="common">Entomopathogenic nematode</name>
    <dbReference type="NCBI Taxonomy" id="34508"/>
    <lineage>
        <taxon>Eukaryota</taxon>
        <taxon>Metazoa</taxon>
        <taxon>Ecdysozoa</taxon>
        <taxon>Nematoda</taxon>
        <taxon>Chromadorea</taxon>
        <taxon>Rhabditida</taxon>
        <taxon>Tylenchina</taxon>
        <taxon>Panagrolaimomorpha</taxon>
        <taxon>Strongyloidoidea</taxon>
        <taxon>Steinernematidae</taxon>
        <taxon>Steinernema</taxon>
    </lineage>
</organism>
<accession>A0A4U5MQB0</accession>
<proteinExistence type="predicted"/>
<sequence>MNLTLHCYLFLLVCLCRLTYAYPAFMIQPAVFENIEKVEIPTSKIPEEDPFDAELTKCFMWYITPHIWQTANSKYRTWRTFNNVIGTDCEEFL</sequence>
<comment type="caution">
    <text evidence="2">The sequence shown here is derived from an EMBL/GenBank/DDBJ whole genome shotgun (WGS) entry which is preliminary data.</text>
</comment>
<dbReference type="Proteomes" id="UP000298663">
    <property type="component" value="Unassembled WGS sequence"/>
</dbReference>
<reference evidence="2 3" key="2">
    <citation type="journal article" date="2019" name="G3 (Bethesda)">
        <title>Hybrid Assembly of the Genome of the Entomopathogenic Nematode Steinernema carpocapsae Identifies the X-Chromosome.</title>
        <authorList>
            <person name="Serra L."/>
            <person name="Macchietto M."/>
            <person name="Macias-Munoz A."/>
            <person name="McGill C.J."/>
            <person name="Rodriguez I.M."/>
            <person name="Rodriguez B."/>
            <person name="Murad R."/>
            <person name="Mortazavi A."/>
        </authorList>
    </citation>
    <scope>NUCLEOTIDE SEQUENCE [LARGE SCALE GENOMIC DNA]</scope>
    <source>
        <strain evidence="2 3">ALL</strain>
    </source>
</reference>
<dbReference type="AlphaFoldDB" id="A0A4U5MQB0"/>
<keyword evidence="3" id="KW-1185">Reference proteome</keyword>
<gene>
    <name evidence="2" type="ORF">L596_019374</name>
</gene>